<keyword evidence="7 10" id="KW-0067">ATP-binding</keyword>
<keyword evidence="4 10" id="KW-0317">Glutathione biosynthesis</keyword>
<protein>
    <recommendedName>
        <fullName evidence="10">Glutathione synthetase</fullName>
        <ecNumber evidence="10">6.3.2.3</ecNumber>
    </recommendedName>
    <alternativeName>
        <fullName evidence="10">GSH synthetase</fullName>
        <shortName evidence="10">GSH-S</shortName>
        <shortName evidence="10">GSHase</shortName>
    </alternativeName>
    <alternativeName>
        <fullName evidence="10">Glutathione synthase</fullName>
    </alternativeName>
</protein>
<dbReference type="EMBL" id="CP048711">
    <property type="protein sequence ID" value="QIB65525.1"/>
    <property type="molecule type" value="Genomic_DNA"/>
</dbReference>
<comment type="similarity">
    <text evidence="10">Belongs to the prokaryotic GSH synthase family.</text>
</comment>
<evidence type="ECO:0000256" key="1">
    <source>
        <dbReference type="ARBA" id="ARBA00001936"/>
    </source>
</evidence>
<dbReference type="InterPro" id="IPR006284">
    <property type="entry name" value="Glut_synth_pro"/>
</dbReference>
<dbReference type="InterPro" id="IPR004218">
    <property type="entry name" value="GSHS_ATP-bd"/>
</dbReference>
<comment type="cofactor">
    <cofactor evidence="2">
        <name>Mg(2+)</name>
        <dbReference type="ChEBI" id="CHEBI:18420"/>
    </cofactor>
</comment>
<dbReference type="Pfam" id="PF02955">
    <property type="entry name" value="GSH-S_ATP"/>
    <property type="match status" value="1"/>
</dbReference>
<comment type="catalytic activity">
    <reaction evidence="10">
        <text>gamma-L-glutamyl-L-cysteine + glycine + ATP = glutathione + ADP + phosphate + H(+)</text>
        <dbReference type="Rhea" id="RHEA:13557"/>
        <dbReference type="ChEBI" id="CHEBI:15378"/>
        <dbReference type="ChEBI" id="CHEBI:30616"/>
        <dbReference type="ChEBI" id="CHEBI:43474"/>
        <dbReference type="ChEBI" id="CHEBI:57305"/>
        <dbReference type="ChEBI" id="CHEBI:57925"/>
        <dbReference type="ChEBI" id="CHEBI:58173"/>
        <dbReference type="ChEBI" id="CHEBI:456216"/>
        <dbReference type="EC" id="6.3.2.3"/>
    </reaction>
</comment>
<dbReference type="Gene3D" id="3.40.50.20">
    <property type="match status" value="1"/>
</dbReference>
<dbReference type="UniPathway" id="UPA00142">
    <property type="reaction ID" value="UER00210"/>
</dbReference>
<comment type="pathway">
    <text evidence="10">Sulfur metabolism; glutathione biosynthesis; glutathione from L-cysteine and L-glutamate: step 2/2.</text>
</comment>
<keyword evidence="6 10" id="KW-0547">Nucleotide-binding</keyword>
<evidence type="ECO:0000256" key="4">
    <source>
        <dbReference type="ARBA" id="ARBA00022684"/>
    </source>
</evidence>
<reference evidence="12 13" key="1">
    <citation type="submission" date="2020-02" db="EMBL/GenBank/DDBJ databases">
        <title>Genome sequencing for Kineobactrum sp. M2.</title>
        <authorList>
            <person name="Park S.-J."/>
        </authorList>
    </citation>
    <scope>NUCLEOTIDE SEQUENCE [LARGE SCALE GENOMIC DNA]</scope>
    <source>
        <strain evidence="12 13">M2</strain>
    </source>
</reference>
<keyword evidence="3 10" id="KW-0436">Ligase</keyword>
<dbReference type="RefSeq" id="WP_163494798.1">
    <property type="nucleotide sequence ID" value="NZ_CP048711.1"/>
</dbReference>
<keyword evidence="5" id="KW-0479">Metal-binding</keyword>
<dbReference type="NCBIfam" id="TIGR01380">
    <property type="entry name" value="glut_syn"/>
    <property type="match status" value="1"/>
</dbReference>
<comment type="cofactor">
    <cofactor evidence="1">
        <name>Mn(2+)</name>
        <dbReference type="ChEBI" id="CHEBI:29035"/>
    </cofactor>
</comment>
<evidence type="ECO:0000256" key="5">
    <source>
        <dbReference type="ARBA" id="ARBA00022723"/>
    </source>
</evidence>
<dbReference type="PANTHER" id="PTHR21621:SF4">
    <property type="entry name" value="GLUTATHIONE SYNTHETASE"/>
    <property type="match status" value="1"/>
</dbReference>
<evidence type="ECO:0000313" key="12">
    <source>
        <dbReference type="EMBL" id="QIB65525.1"/>
    </source>
</evidence>
<dbReference type="Gene3D" id="3.30.1490.20">
    <property type="entry name" value="ATP-grasp fold, A domain"/>
    <property type="match status" value="1"/>
</dbReference>
<dbReference type="FunFam" id="3.30.1490.20:FF:000009">
    <property type="entry name" value="Glutathione synthetase"/>
    <property type="match status" value="1"/>
</dbReference>
<dbReference type="SUPFAM" id="SSF52440">
    <property type="entry name" value="PreATP-grasp domain"/>
    <property type="match status" value="1"/>
</dbReference>
<evidence type="ECO:0000256" key="2">
    <source>
        <dbReference type="ARBA" id="ARBA00001946"/>
    </source>
</evidence>
<evidence type="ECO:0000256" key="10">
    <source>
        <dbReference type="HAMAP-Rule" id="MF_00162"/>
    </source>
</evidence>
<dbReference type="NCBIfam" id="NF003573">
    <property type="entry name" value="PRK05246.1"/>
    <property type="match status" value="1"/>
</dbReference>
<dbReference type="EC" id="6.3.2.3" evidence="10"/>
<evidence type="ECO:0000256" key="8">
    <source>
        <dbReference type="ARBA" id="ARBA00022842"/>
    </source>
</evidence>
<dbReference type="Proteomes" id="UP000477680">
    <property type="component" value="Chromosome"/>
</dbReference>
<dbReference type="GO" id="GO:0046872">
    <property type="term" value="F:metal ion binding"/>
    <property type="evidence" value="ECO:0007669"/>
    <property type="project" value="UniProtKB-KW"/>
</dbReference>
<dbReference type="GO" id="GO:0005737">
    <property type="term" value="C:cytoplasm"/>
    <property type="evidence" value="ECO:0007669"/>
    <property type="project" value="TreeGrafter"/>
</dbReference>
<evidence type="ECO:0000256" key="6">
    <source>
        <dbReference type="ARBA" id="ARBA00022741"/>
    </source>
</evidence>
<dbReference type="HAMAP" id="MF_00162">
    <property type="entry name" value="GSH_S"/>
    <property type="match status" value="1"/>
</dbReference>
<dbReference type="InterPro" id="IPR004215">
    <property type="entry name" value="GSHS_N"/>
</dbReference>
<dbReference type="InterPro" id="IPR011761">
    <property type="entry name" value="ATP-grasp"/>
</dbReference>
<dbReference type="InterPro" id="IPR013815">
    <property type="entry name" value="ATP_grasp_subdomain_1"/>
</dbReference>
<dbReference type="FunFam" id="3.40.50.20:FF:000009">
    <property type="entry name" value="Glutathione synthetase"/>
    <property type="match status" value="1"/>
</dbReference>
<dbReference type="InterPro" id="IPR016185">
    <property type="entry name" value="PreATP-grasp_dom_sf"/>
</dbReference>
<dbReference type="GO" id="GO:0005524">
    <property type="term" value="F:ATP binding"/>
    <property type="evidence" value="ECO:0007669"/>
    <property type="project" value="UniProtKB-UniRule"/>
</dbReference>
<dbReference type="GO" id="GO:0004363">
    <property type="term" value="F:glutathione synthase activity"/>
    <property type="evidence" value="ECO:0007669"/>
    <property type="project" value="UniProtKB-UniRule"/>
</dbReference>
<evidence type="ECO:0000313" key="13">
    <source>
        <dbReference type="Proteomes" id="UP000477680"/>
    </source>
</evidence>
<evidence type="ECO:0000259" key="11">
    <source>
        <dbReference type="PROSITE" id="PS50975"/>
    </source>
</evidence>
<dbReference type="AlphaFoldDB" id="A0A6C0U548"/>
<dbReference type="PANTHER" id="PTHR21621">
    <property type="entry name" value="RIBOSOMAL PROTEIN S6 MODIFICATION PROTEIN"/>
    <property type="match status" value="1"/>
</dbReference>
<evidence type="ECO:0000256" key="3">
    <source>
        <dbReference type="ARBA" id="ARBA00022598"/>
    </source>
</evidence>
<sequence>MTIKIGVVMDPISRIQYKKDSTLAMLWAVQDRDWQLYYMEPGDLFLEHATARASMAPLTVFRDPGCWHELGPAQTRDLADLDVILMRKDPPFDNEYIYATYILEAAEREGTLVVNRCQSLRDCNEKVFATLFPQCCPPLLVSSDIARLKGFHIEHQDVIFKPLDGMGGASIFRVQLADPNINVILETLTGFGKKTIMAQRFIPEISEGDKRILMINGEPLPYCLARIPSVGETRGNLAAGGKGRPQLLSEHDQWIAGQVGPTLREKGLLFVGLDVIGDYLTEINVTSPTGIREIDNGHQLDIGGQLMDCIAETVQQRGRAEGNAAEHRQ</sequence>
<feature type="domain" description="ATP-grasp" evidence="11">
    <location>
        <begin position="126"/>
        <end position="315"/>
    </location>
</feature>
<gene>
    <name evidence="10 12" type="primary">gshB</name>
    <name evidence="12" type="ORF">G3T16_09020</name>
</gene>
<organism evidence="12 13">
    <name type="scientific">Kineobactrum salinum</name>
    <dbReference type="NCBI Taxonomy" id="2708301"/>
    <lineage>
        <taxon>Bacteria</taxon>
        <taxon>Pseudomonadati</taxon>
        <taxon>Pseudomonadota</taxon>
        <taxon>Gammaproteobacteria</taxon>
        <taxon>Cellvibrionales</taxon>
        <taxon>Halieaceae</taxon>
        <taxon>Kineobactrum</taxon>
    </lineage>
</organism>
<dbReference type="KEGG" id="kim:G3T16_09020"/>
<keyword evidence="8" id="KW-0460">Magnesium</keyword>
<keyword evidence="9" id="KW-0464">Manganese</keyword>
<proteinExistence type="inferred from homology"/>
<dbReference type="Gene3D" id="3.30.470.20">
    <property type="entry name" value="ATP-grasp fold, B domain"/>
    <property type="match status" value="1"/>
</dbReference>
<keyword evidence="13" id="KW-1185">Reference proteome</keyword>
<dbReference type="Pfam" id="PF02951">
    <property type="entry name" value="GSH-S_N"/>
    <property type="match status" value="1"/>
</dbReference>
<name>A0A6C0U548_9GAMM</name>
<dbReference type="SUPFAM" id="SSF56059">
    <property type="entry name" value="Glutathione synthetase ATP-binding domain-like"/>
    <property type="match status" value="1"/>
</dbReference>
<evidence type="ECO:0000256" key="9">
    <source>
        <dbReference type="ARBA" id="ARBA00023211"/>
    </source>
</evidence>
<evidence type="ECO:0000256" key="7">
    <source>
        <dbReference type="ARBA" id="ARBA00022840"/>
    </source>
</evidence>
<dbReference type="PROSITE" id="PS50975">
    <property type="entry name" value="ATP_GRASP"/>
    <property type="match status" value="1"/>
</dbReference>
<accession>A0A6C0U548</accession>